<gene>
    <name evidence="1" type="ORF">Amac_008010</name>
</gene>
<sequence>MTEQKIGNWGRWGADDERGALNLLDPGTTLAATRVSRTGKVYPLGLPIQRAGIPLVDYRGTPQRLTLLNHLDEHMYEPYGGKPGVGCHEDVLTLASHTSTHMDALCHVYADGRTYNGFGNDAMETYGGAARCGIEKADPIVTRGVLIDVARYKQVDWLEPGYVITQEDLENTLKSQGVQLQPGDAALIRTGWVDWFFANGEEMSLVQPGIGLEAAAFLASRDVVAVCSDNTAVEAQPFDRDEFLGGHVELLVRHGIYLIEHLNLSELAADGCHEFLFMVSPLRITGATASPVNPVAVG</sequence>
<name>A0A5M3WED1_9ACTN</name>
<reference evidence="1 2" key="1">
    <citation type="submission" date="2019-10" db="EMBL/GenBank/DDBJ databases">
        <title>Whole genome shotgun sequence of Acrocarpospora macrocephala NBRC 16266.</title>
        <authorList>
            <person name="Ichikawa N."/>
            <person name="Kimura A."/>
            <person name="Kitahashi Y."/>
            <person name="Komaki H."/>
            <person name="Oguchi A."/>
        </authorList>
    </citation>
    <scope>NUCLEOTIDE SEQUENCE [LARGE SCALE GENOMIC DNA]</scope>
    <source>
        <strain evidence="1 2">NBRC 16266</strain>
    </source>
</reference>
<organism evidence="1 2">
    <name type="scientific">Acrocarpospora macrocephala</name>
    <dbReference type="NCBI Taxonomy" id="150177"/>
    <lineage>
        <taxon>Bacteria</taxon>
        <taxon>Bacillati</taxon>
        <taxon>Actinomycetota</taxon>
        <taxon>Actinomycetes</taxon>
        <taxon>Streptosporangiales</taxon>
        <taxon>Streptosporangiaceae</taxon>
        <taxon>Acrocarpospora</taxon>
    </lineage>
</organism>
<dbReference type="InterPro" id="IPR007325">
    <property type="entry name" value="KFase/CYL"/>
</dbReference>
<dbReference type="InterPro" id="IPR037175">
    <property type="entry name" value="KFase_sf"/>
</dbReference>
<dbReference type="EMBL" id="BLAE01000005">
    <property type="protein sequence ID" value="GES07206.1"/>
    <property type="molecule type" value="Genomic_DNA"/>
</dbReference>
<dbReference type="GO" id="GO:0004061">
    <property type="term" value="F:arylformamidase activity"/>
    <property type="evidence" value="ECO:0007669"/>
    <property type="project" value="InterPro"/>
</dbReference>
<dbReference type="AlphaFoldDB" id="A0A5M3WED1"/>
<dbReference type="RefSeq" id="WP_155352918.1">
    <property type="nucleotide sequence ID" value="NZ_BAAAHL010000077.1"/>
</dbReference>
<proteinExistence type="predicted"/>
<dbReference type="PANTHER" id="PTHR34861">
    <property type="match status" value="1"/>
</dbReference>
<evidence type="ECO:0000313" key="2">
    <source>
        <dbReference type="Proteomes" id="UP000331127"/>
    </source>
</evidence>
<evidence type="ECO:0000313" key="1">
    <source>
        <dbReference type="EMBL" id="GES07206.1"/>
    </source>
</evidence>
<protein>
    <submittedName>
        <fullName evidence="1">Cyclase</fullName>
    </submittedName>
</protein>
<comment type="caution">
    <text evidence="1">The sequence shown here is derived from an EMBL/GenBank/DDBJ whole genome shotgun (WGS) entry which is preliminary data.</text>
</comment>
<dbReference type="OrthoDB" id="7067800at2"/>
<accession>A0A5M3WED1</accession>
<dbReference type="SUPFAM" id="SSF102198">
    <property type="entry name" value="Putative cyclase"/>
    <property type="match status" value="1"/>
</dbReference>
<dbReference type="GO" id="GO:0019441">
    <property type="term" value="P:L-tryptophan catabolic process to kynurenine"/>
    <property type="evidence" value="ECO:0007669"/>
    <property type="project" value="InterPro"/>
</dbReference>
<dbReference type="Pfam" id="PF04199">
    <property type="entry name" value="Cyclase"/>
    <property type="match status" value="1"/>
</dbReference>
<dbReference type="Proteomes" id="UP000331127">
    <property type="component" value="Unassembled WGS sequence"/>
</dbReference>
<dbReference type="PANTHER" id="PTHR34861:SF10">
    <property type="entry name" value="CYCLASE"/>
    <property type="match status" value="1"/>
</dbReference>
<keyword evidence="2" id="KW-1185">Reference proteome</keyword>
<dbReference type="Gene3D" id="3.50.30.50">
    <property type="entry name" value="Putative cyclase"/>
    <property type="match status" value="1"/>
</dbReference>